<name>A0AA39SKD4_ACESA</name>
<feature type="compositionally biased region" description="Basic residues" evidence="4">
    <location>
        <begin position="65"/>
        <end position="78"/>
    </location>
</feature>
<dbReference type="InterPro" id="IPR016897">
    <property type="entry name" value="SKP1"/>
</dbReference>
<keyword evidence="7" id="KW-1185">Reference proteome</keyword>
<reference evidence="6" key="1">
    <citation type="journal article" date="2022" name="Plant J.">
        <title>Strategies of tolerance reflected in two North American maple genomes.</title>
        <authorList>
            <person name="McEvoy S.L."/>
            <person name="Sezen U.U."/>
            <person name="Trouern-Trend A."/>
            <person name="McMahon S.M."/>
            <person name="Schaberg P.G."/>
            <person name="Yang J."/>
            <person name="Wegrzyn J.L."/>
            <person name="Swenson N.G."/>
        </authorList>
    </citation>
    <scope>NUCLEOTIDE SEQUENCE</scope>
    <source>
        <strain evidence="6">NS2018</strain>
    </source>
</reference>
<dbReference type="InterPro" id="IPR013865">
    <property type="entry name" value="FAM32A"/>
</dbReference>
<proteinExistence type="inferred from homology"/>
<feature type="region of interest" description="Disordered" evidence="4">
    <location>
        <begin position="26"/>
        <end position="86"/>
    </location>
</feature>
<comment type="caution">
    <text evidence="6">The sequence shown here is derived from an EMBL/GenBank/DDBJ whole genome shotgun (WGS) entry which is preliminary data.</text>
</comment>
<dbReference type="SUPFAM" id="SSF54695">
    <property type="entry name" value="POZ domain"/>
    <property type="match status" value="1"/>
</dbReference>
<dbReference type="Gene3D" id="3.30.710.10">
    <property type="entry name" value="Potassium Channel Kv1.1, Chain A"/>
    <property type="match status" value="1"/>
</dbReference>
<evidence type="ECO:0000256" key="1">
    <source>
        <dbReference type="ARBA" id="ARBA00004906"/>
    </source>
</evidence>
<dbReference type="GO" id="GO:0006511">
    <property type="term" value="P:ubiquitin-dependent protein catabolic process"/>
    <property type="evidence" value="ECO:0007669"/>
    <property type="project" value="InterPro"/>
</dbReference>
<dbReference type="Pfam" id="PF08555">
    <property type="entry name" value="FAM32A"/>
    <property type="match status" value="1"/>
</dbReference>
<dbReference type="EMBL" id="JAUESC010000004">
    <property type="protein sequence ID" value="KAK0594771.1"/>
    <property type="molecule type" value="Genomic_DNA"/>
</dbReference>
<dbReference type="Proteomes" id="UP001168877">
    <property type="component" value="Unassembled WGS sequence"/>
</dbReference>
<accession>A0AA39SKD4</accession>
<sequence length="215" mass="24146">MNPAHARTNAPNFQTNFVFSPTTLTTATPPTVFDLPPGLRRQLPSQRRRDLSVPKQKPSLSSSPKTRHHLRQSVHHPKQREDWKKMSSYENVVGGKLKLKGKALYVKAGGVKKKKKHKKEREQIDQVIEHDLSAGWFSFSFTLSIIPRILQKIVSATTTTTTKKILLRSSDGETFEVEEALALESQTIKHMAEDDCANNEIPLPNVSSSVLSKVI</sequence>
<protein>
    <recommendedName>
        <fullName evidence="5">SKP1 component POZ domain-containing protein</fullName>
    </recommendedName>
</protein>
<evidence type="ECO:0000256" key="3">
    <source>
        <dbReference type="ARBA" id="ARBA00022786"/>
    </source>
</evidence>
<dbReference type="InterPro" id="IPR001232">
    <property type="entry name" value="SKP1-like"/>
</dbReference>
<dbReference type="InterPro" id="IPR011333">
    <property type="entry name" value="SKP1/BTB/POZ_sf"/>
</dbReference>
<comment type="similarity">
    <text evidence="2">Belongs to the SKP1 family.</text>
</comment>
<feature type="compositionally biased region" description="Low complexity" evidence="4">
    <location>
        <begin position="53"/>
        <end position="64"/>
    </location>
</feature>
<dbReference type="Pfam" id="PF03931">
    <property type="entry name" value="Skp1_POZ"/>
    <property type="match status" value="1"/>
</dbReference>
<dbReference type="GO" id="GO:0009867">
    <property type="term" value="P:jasmonic acid mediated signaling pathway"/>
    <property type="evidence" value="ECO:0007669"/>
    <property type="project" value="UniProtKB-ARBA"/>
</dbReference>
<evidence type="ECO:0000259" key="5">
    <source>
        <dbReference type="Pfam" id="PF03931"/>
    </source>
</evidence>
<evidence type="ECO:0000256" key="2">
    <source>
        <dbReference type="ARBA" id="ARBA00009993"/>
    </source>
</evidence>
<organism evidence="6 7">
    <name type="scientific">Acer saccharum</name>
    <name type="common">Sugar maple</name>
    <dbReference type="NCBI Taxonomy" id="4024"/>
    <lineage>
        <taxon>Eukaryota</taxon>
        <taxon>Viridiplantae</taxon>
        <taxon>Streptophyta</taxon>
        <taxon>Embryophyta</taxon>
        <taxon>Tracheophyta</taxon>
        <taxon>Spermatophyta</taxon>
        <taxon>Magnoliopsida</taxon>
        <taxon>eudicotyledons</taxon>
        <taxon>Gunneridae</taxon>
        <taxon>Pentapetalae</taxon>
        <taxon>rosids</taxon>
        <taxon>malvids</taxon>
        <taxon>Sapindales</taxon>
        <taxon>Sapindaceae</taxon>
        <taxon>Hippocastanoideae</taxon>
        <taxon>Acereae</taxon>
        <taxon>Acer</taxon>
    </lineage>
</organism>
<feature type="domain" description="SKP1 component POZ" evidence="5">
    <location>
        <begin position="163"/>
        <end position="215"/>
    </location>
</feature>
<dbReference type="AlphaFoldDB" id="A0AA39SKD4"/>
<gene>
    <name evidence="6" type="ORF">LWI29_000385</name>
</gene>
<evidence type="ECO:0000313" key="6">
    <source>
        <dbReference type="EMBL" id="KAK0594771.1"/>
    </source>
</evidence>
<comment type="pathway">
    <text evidence="1">Protein modification; protein ubiquitination.</text>
</comment>
<dbReference type="InterPro" id="IPR016073">
    <property type="entry name" value="Skp1_comp_POZ"/>
</dbReference>
<reference evidence="6" key="2">
    <citation type="submission" date="2023-06" db="EMBL/GenBank/DDBJ databases">
        <authorList>
            <person name="Swenson N.G."/>
            <person name="Wegrzyn J.L."/>
            <person name="Mcevoy S.L."/>
        </authorList>
    </citation>
    <scope>NUCLEOTIDE SEQUENCE</scope>
    <source>
        <strain evidence="6">NS2018</strain>
        <tissue evidence="6">Leaf</tissue>
    </source>
</reference>
<dbReference type="PANTHER" id="PTHR11165">
    <property type="entry name" value="SKP1"/>
    <property type="match status" value="1"/>
</dbReference>
<evidence type="ECO:0000256" key="4">
    <source>
        <dbReference type="SAM" id="MobiDB-lite"/>
    </source>
</evidence>
<keyword evidence="3" id="KW-0833">Ubl conjugation pathway</keyword>
<dbReference type="SMART" id="SM00512">
    <property type="entry name" value="Skp1"/>
    <property type="match status" value="1"/>
</dbReference>
<evidence type="ECO:0000313" key="7">
    <source>
        <dbReference type="Proteomes" id="UP001168877"/>
    </source>
</evidence>